<dbReference type="InterPro" id="IPR026353">
    <property type="entry name" value="Hypoxan-DNA_Glyclase"/>
</dbReference>
<dbReference type="Proteomes" id="UP000003157">
    <property type="component" value="Unassembled WGS sequence"/>
</dbReference>
<dbReference type="EMBL" id="ADKX01000018">
    <property type="protein sequence ID" value="EFW05643.1"/>
    <property type="molecule type" value="Genomic_DNA"/>
</dbReference>
<dbReference type="AlphaFoldDB" id="E7G8K4"/>
<dbReference type="Pfam" id="PF03167">
    <property type="entry name" value="UDG"/>
    <property type="match status" value="1"/>
</dbReference>
<organism evidence="2 3">
    <name type="scientific">Coprobacillus cateniformis</name>
    <dbReference type="NCBI Taxonomy" id="100884"/>
    <lineage>
        <taxon>Bacteria</taxon>
        <taxon>Bacillati</taxon>
        <taxon>Bacillota</taxon>
        <taxon>Erysipelotrichia</taxon>
        <taxon>Erysipelotrichales</taxon>
        <taxon>Coprobacillaceae</taxon>
        <taxon>Coprobacillus</taxon>
    </lineage>
</organism>
<keyword evidence="3" id="KW-1185">Reference proteome</keyword>
<gene>
    <name evidence="2" type="ORF">HMPREF9488_01092</name>
</gene>
<reference evidence="2 3" key="1">
    <citation type="submission" date="2010-12" db="EMBL/GenBank/DDBJ databases">
        <title>The Genome Sequence of Coprobacillus sp. strain 29_1.</title>
        <authorList>
            <consortium name="The Broad Institute Genome Sequencing Platform"/>
            <person name="Earl A."/>
            <person name="Ward D."/>
            <person name="Feldgarden M."/>
            <person name="Gevers D."/>
            <person name="Daigneault M."/>
            <person name="Sibley C.D."/>
            <person name="White A."/>
            <person name="Strauss J."/>
            <person name="Allen-Vercoe E."/>
            <person name="Young S.K."/>
            <person name="Zeng Q."/>
            <person name="Gargeya S."/>
            <person name="Fitzgerald M."/>
            <person name="Haas B."/>
            <person name="Abouelleil A."/>
            <person name="Alvarado L."/>
            <person name="Arachchi H.M."/>
            <person name="Berlin A."/>
            <person name="Brown A."/>
            <person name="Chapman S.B."/>
            <person name="Chen Z."/>
            <person name="Dunbar C."/>
            <person name="Freedman E."/>
            <person name="Gearin G."/>
            <person name="Gellesch M."/>
            <person name="Goldberg J."/>
            <person name="Griggs A."/>
            <person name="Gujja S."/>
            <person name="Heilman E."/>
            <person name="Heiman D."/>
            <person name="Howarth C."/>
            <person name="Larson L."/>
            <person name="Lui A."/>
            <person name="MacDonald P.J.P."/>
            <person name="Mehta T."/>
            <person name="Montmayeur A."/>
            <person name="Murphy C."/>
            <person name="Neiman D."/>
            <person name="Pearson M."/>
            <person name="Priest M."/>
            <person name="Roberts A."/>
            <person name="Saif S."/>
            <person name="Shea T."/>
            <person name="Shenoy N."/>
            <person name="Sisk P."/>
            <person name="Stolte C."/>
            <person name="Sykes S."/>
            <person name="White J."/>
            <person name="Yandava C."/>
            <person name="Nusbaum C."/>
            <person name="Birren B."/>
        </authorList>
    </citation>
    <scope>NUCLEOTIDE SEQUENCE [LARGE SCALE GENOMIC DNA]</scope>
    <source>
        <strain evidence="2 3">29_1</strain>
    </source>
</reference>
<dbReference type="CDD" id="cd10032">
    <property type="entry name" value="UDG-F6_HDG"/>
    <property type="match status" value="1"/>
</dbReference>
<evidence type="ECO:0000313" key="2">
    <source>
        <dbReference type="EMBL" id="EFW05643.1"/>
    </source>
</evidence>
<sequence length="162" mass="18865">MKQYHNIQPVYNKDSYLLILGSFPSVKSREGQFFYHHPQNRFWKIFEQLFDLKLQTIEDKKAFLLKHHIAVWDVIASCDIVGSSDSSIENVLVNDINSLIEETSIETIYTNGKKAHQLYQKYIFPVTQKEDICLPSTSPANATYSLEKLIESWRLLLNHDLS</sequence>
<feature type="domain" description="Uracil-DNA glycosylase-like" evidence="1">
    <location>
        <begin position="10"/>
        <end position="146"/>
    </location>
</feature>
<proteinExistence type="predicted"/>
<dbReference type="eggNOG" id="COG3663">
    <property type="taxonomic scope" value="Bacteria"/>
</dbReference>
<dbReference type="Gene3D" id="3.40.470.10">
    <property type="entry name" value="Uracil-DNA glycosylase-like domain"/>
    <property type="match status" value="1"/>
</dbReference>
<dbReference type="GeneID" id="78230737"/>
<comment type="caution">
    <text evidence="2">The sequence shown here is derived from an EMBL/GenBank/DDBJ whole genome shotgun (WGS) entry which is preliminary data.</text>
</comment>
<dbReference type="OrthoDB" id="9799921at2"/>
<dbReference type="RefSeq" id="WP_008788208.1">
    <property type="nucleotide sequence ID" value="NZ_AKCB01000002.1"/>
</dbReference>
<dbReference type="InterPro" id="IPR005122">
    <property type="entry name" value="Uracil-DNA_glycosylase-like"/>
</dbReference>
<evidence type="ECO:0000259" key="1">
    <source>
        <dbReference type="Pfam" id="PF03167"/>
    </source>
</evidence>
<name>E7G8K4_9FIRM</name>
<dbReference type="InterPro" id="IPR036895">
    <property type="entry name" value="Uracil-DNA_glycosylase-like_sf"/>
</dbReference>
<dbReference type="NCBIfam" id="TIGR04274">
    <property type="entry name" value="hypoxanDNAglyco"/>
    <property type="match status" value="1"/>
</dbReference>
<dbReference type="HOGENOM" id="CLU_094865_1_0_9"/>
<accession>E7G8K4</accession>
<dbReference type="SUPFAM" id="SSF52141">
    <property type="entry name" value="Uracil-DNA glycosylase-like"/>
    <property type="match status" value="1"/>
</dbReference>
<protein>
    <submittedName>
        <fullName evidence="2">G:T/U mismatch-specific DNA glycosylase</fullName>
    </submittedName>
</protein>
<dbReference type="STRING" id="100884.GCA_000269565_02938"/>
<evidence type="ECO:0000313" key="3">
    <source>
        <dbReference type="Proteomes" id="UP000003157"/>
    </source>
</evidence>